<dbReference type="InterPro" id="IPR001245">
    <property type="entry name" value="Ser-Thr/Tyr_kinase_cat_dom"/>
</dbReference>
<gene>
    <name evidence="2" type="ORF">B0J11DRAFT_298962</name>
</gene>
<dbReference type="EMBL" id="JAGMWT010000007">
    <property type="protein sequence ID" value="KAH7125149.1"/>
    <property type="molecule type" value="Genomic_DNA"/>
</dbReference>
<protein>
    <recommendedName>
        <fullName evidence="1">Protein kinase domain-containing protein</fullName>
    </recommendedName>
</protein>
<dbReference type="Proteomes" id="UP000700596">
    <property type="component" value="Unassembled WGS sequence"/>
</dbReference>
<organism evidence="2 3">
    <name type="scientific">Dendryphion nanum</name>
    <dbReference type="NCBI Taxonomy" id="256645"/>
    <lineage>
        <taxon>Eukaryota</taxon>
        <taxon>Fungi</taxon>
        <taxon>Dikarya</taxon>
        <taxon>Ascomycota</taxon>
        <taxon>Pezizomycotina</taxon>
        <taxon>Dothideomycetes</taxon>
        <taxon>Pleosporomycetidae</taxon>
        <taxon>Pleosporales</taxon>
        <taxon>Torulaceae</taxon>
        <taxon>Dendryphion</taxon>
    </lineage>
</organism>
<sequence length="522" mass="59167">MSAEVSLAIVPLIDLALKYGNILREIYESFENAVNEIKERILRIDITWTKTKGQIKFLREIWQSLSEEHQNEQGRALHVLVNKLHSSIAQMNRVLKTKKGGNDDVAKGNITRWKYILIKDKMDKTIQDLEFWQTVFDPSWFLMLRIADSAIDHELMTENTLSRSTPLSTAKAVRQSIKPESTAKVSIFLPKDGLADAYYERIPFCSARLVFRPSHGGSINSTRAFVVDSIPCLPDISADNLTQDVRDLARKLAAADPSTFGLLQCYGVVKISNPQLRNLTAFDFIFKIPKEIKSPRSLRQVLITADKSTSLSDRVSMAQQLARSVSYVHTYGIVHKGIRPENVLVFRKENSTSFSTFLLGFERFRAISGHTFRAGDCVWQKELYRHPQRQGIRPEEAYRMQHDIYSLGVCLLEIGLWESFLAFSQEDQEPTASTIFHKLRVVDANGMQKPSVIKSALVHTAETDLPRYMGNIYTSVVVNCLTCLDETNADFGDPAEFEDEDGIAVGVRYIEKILHQLNSISI</sequence>
<dbReference type="GO" id="GO:0004672">
    <property type="term" value="F:protein kinase activity"/>
    <property type="evidence" value="ECO:0007669"/>
    <property type="project" value="InterPro"/>
</dbReference>
<reference evidence="2" key="1">
    <citation type="journal article" date="2021" name="Nat. Commun.">
        <title>Genetic determinants of endophytism in the Arabidopsis root mycobiome.</title>
        <authorList>
            <person name="Mesny F."/>
            <person name="Miyauchi S."/>
            <person name="Thiergart T."/>
            <person name="Pickel B."/>
            <person name="Atanasova L."/>
            <person name="Karlsson M."/>
            <person name="Huettel B."/>
            <person name="Barry K.W."/>
            <person name="Haridas S."/>
            <person name="Chen C."/>
            <person name="Bauer D."/>
            <person name="Andreopoulos W."/>
            <person name="Pangilinan J."/>
            <person name="LaButti K."/>
            <person name="Riley R."/>
            <person name="Lipzen A."/>
            <person name="Clum A."/>
            <person name="Drula E."/>
            <person name="Henrissat B."/>
            <person name="Kohler A."/>
            <person name="Grigoriev I.V."/>
            <person name="Martin F.M."/>
            <person name="Hacquard S."/>
        </authorList>
    </citation>
    <scope>NUCLEOTIDE SEQUENCE</scope>
    <source>
        <strain evidence="2">MPI-CAGE-CH-0243</strain>
    </source>
</reference>
<comment type="caution">
    <text evidence="2">The sequence shown here is derived from an EMBL/GenBank/DDBJ whole genome shotgun (WGS) entry which is preliminary data.</text>
</comment>
<dbReference type="Gene3D" id="1.10.510.10">
    <property type="entry name" value="Transferase(Phosphotransferase) domain 1"/>
    <property type="match status" value="1"/>
</dbReference>
<dbReference type="PANTHER" id="PTHR37542:SF1">
    <property type="entry name" value="PRION-INHIBITION AND PROPAGATION HELO DOMAIN-CONTAINING PROTEIN"/>
    <property type="match status" value="1"/>
</dbReference>
<dbReference type="OrthoDB" id="1911848at2759"/>
<dbReference type="PROSITE" id="PS50011">
    <property type="entry name" value="PROTEIN_KINASE_DOM"/>
    <property type="match status" value="1"/>
</dbReference>
<accession>A0A9P9IN20</accession>
<proteinExistence type="predicted"/>
<evidence type="ECO:0000313" key="2">
    <source>
        <dbReference type="EMBL" id="KAH7125149.1"/>
    </source>
</evidence>
<name>A0A9P9IN20_9PLEO</name>
<feature type="domain" description="Protein kinase" evidence="1">
    <location>
        <begin position="188"/>
        <end position="522"/>
    </location>
</feature>
<dbReference type="GO" id="GO:0005524">
    <property type="term" value="F:ATP binding"/>
    <property type="evidence" value="ECO:0007669"/>
    <property type="project" value="InterPro"/>
</dbReference>
<keyword evidence="3" id="KW-1185">Reference proteome</keyword>
<evidence type="ECO:0000313" key="3">
    <source>
        <dbReference type="Proteomes" id="UP000700596"/>
    </source>
</evidence>
<dbReference type="InterPro" id="IPR011009">
    <property type="entry name" value="Kinase-like_dom_sf"/>
</dbReference>
<evidence type="ECO:0000259" key="1">
    <source>
        <dbReference type="PROSITE" id="PS50011"/>
    </source>
</evidence>
<dbReference type="InterPro" id="IPR000719">
    <property type="entry name" value="Prot_kinase_dom"/>
</dbReference>
<dbReference type="AlphaFoldDB" id="A0A9P9IN20"/>
<dbReference type="Pfam" id="PF07714">
    <property type="entry name" value="PK_Tyr_Ser-Thr"/>
    <property type="match status" value="1"/>
</dbReference>
<dbReference type="PANTHER" id="PTHR37542">
    <property type="entry name" value="HELO DOMAIN-CONTAINING PROTEIN-RELATED"/>
    <property type="match status" value="1"/>
</dbReference>
<dbReference type="SUPFAM" id="SSF56112">
    <property type="entry name" value="Protein kinase-like (PK-like)"/>
    <property type="match status" value="1"/>
</dbReference>